<evidence type="ECO:0000313" key="1">
    <source>
        <dbReference type="EMBL" id="CAI0445971.1"/>
    </source>
</evidence>
<name>A0AAV0MHN1_9ROSI</name>
<protein>
    <submittedName>
        <fullName evidence="1">Uncharacterized protein</fullName>
    </submittedName>
</protein>
<dbReference type="Proteomes" id="UP001154282">
    <property type="component" value="Unassembled WGS sequence"/>
</dbReference>
<organism evidence="1 2">
    <name type="scientific">Linum tenue</name>
    <dbReference type="NCBI Taxonomy" id="586396"/>
    <lineage>
        <taxon>Eukaryota</taxon>
        <taxon>Viridiplantae</taxon>
        <taxon>Streptophyta</taxon>
        <taxon>Embryophyta</taxon>
        <taxon>Tracheophyta</taxon>
        <taxon>Spermatophyta</taxon>
        <taxon>Magnoliopsida</taxon>
        <taxon>eudicotyledons</taxon>
        <taxon>Gunneridae</taxon>
        <taxon>Pentapetalae</taxon>
        <taxon>rosids</taxon>
        <taxon>fabids</taxon>
        <taxon>Malpighiales</taxon>
        <taxon>Linaceae</taxon>
        <taxon>Linum</taxon>
    </lineage>
</organism>
<keyword evidence="2" id="KW-1185">Reference proteome</keyword>
<evidence type="ECO:0000313" key="2">
    <source>
        <dbReference type="Proteomes" id="UP001154282"/>
    </source>
</evidence>
<dbReference type="AlphaFoldDB" id="A0AAV0MHN1"/>
<accession>A0AAV0MHN1</accession>
<comment type="caution">
    <text evidence="1">The sequence shown here is derived from an EMBL/GenBank/DDBJ whole genome shotgun (WGS) entry which is preliminary data.</text>
</comment>
<dbReference type="EMBL" id="CAMGYJ010000007">
    <property type="protein sequence ID" value="CAI0445971.1"/>
    <property type="molecule type" value="Genomic_DNA"/>
</dbReference>
<reference evidence="1" key="1">
    <citation type="submission" date="2022-08" db="EMBL/GenBank/DDBJ databases">
        <authorList>
            <person name="Gutierrez-Valencia J."/>
        </authorList>
    </citation>
    <scope>NUCLEOTIDE SEQUENCE</scope>
</reference>
<proteinExistence type="predicted"/>
<gene>
    <name evidence="1" type="ORF">LITE_LOCUS28822</name>
</gene>
<sequence>MPVARHMWTQLTGCPGTSKQLQVRVFLSHPLDLCCSPHTVMPIGVVTRPPAVPPRVTTYSWRRLLCLGKLRNNV</sequence>